<proteinExistence type="inferred from homology"/>
<keyword evidence="3" id="KW-0285">Flavoprotein</keyword>
<dbReference type="Gene3D" id="3.30.465.10">
    <property type="match status" value="1"/>
</dbReference>
<evidence type="ECO:0000256" key="5">
    <source>
        <dbReference type="ARBA" id="ARBA00023002"/>
    </source>
</evidence>
<dbReference type="InterPro" id="IPR016169">
    <property type="entry name" value="FAD-bd_PCMH_sub2"/>
</dbReference>
<dbReference type="GeneID" id="30014607"/>
<dbReference type="InterPro" id="IPR016166">
    <property type="entry name" value="FAD-bd_PCMH"/>
</dbReference>
<dbReference type="STRING" id="1367422.A0A178Z7P6"/>
<dbReference type="PANTHER" id="PTHR42973:SF39">
    <property type="entry name" value="FAD-BINDING PCMH-TYPE DOMAIN-CONTAINING PROTEIN"/>
    <property type="match status" value="1"/>
</dbReference>
<evidence type="ECO:0000256" key="1">
    <source>
        <dbReference type="ARBA" id="ARBA00001974"/>
    </source>
</evidence>
<dbReference type="PANTHER" id="PTHR42973">
    <property type="entry name" value="BINDING OXIDOREDUCTASE, PUTATIVE (AFU_ORTHOLOGUE AFUA_1G17690)-RELATED"/>
    <property type="match status" value="1"/>
</dbReference>
<comment type="caution">
    <text evidence="7">The sequence shown here is derived from an EMBL/GenBank/DDBJ whole genome shotgun (WGS) entry which is preliminary data.</text>
</comment>
<accession>A0A178Z7P6</accession>
<dbReference type="AlphaFoldDB" id="A0A178Z7P6"/>
<protein>
    <recommendedName>
        <fullName evidence="6">FAD-binding PCMH-type domain-containing protein</fullName>
    </recommendedName>
</protein>
<dbReference type="RefSeq" id="XP_018688833.1">
    <property type="nucleotide sequence ID" value="XM_018841945.1"/>
</dbReference>
<dbReference type="Pfam" id="PF01565">
    <property type="entry name" value="FAD_binding_4"/>
    <property type="match status" value="1"/>
</dbReference>
<dbReference type="SUPFAM" id="SSF56176">
    <property type="entry name" value="FAD-binding/transporter-associated domain-like"/>
    <property type="match status" value="1"/>
</dbReference>
<dbReference type="Pfam" id="PF08031">
    <property type="entry name" value="BBE"/>
    <property type="match status" value="1"/>
</dbReference>
<comment type="similarity">
    <text evidence="2">Belongs to the oxygen-dependent FAD-linked oxidoreductase family.</text>
</comment>
<dbReference type="OrthoDB" id="407275at2759"/>
<evidence type="ECO:0000313" key="8">
    <source>
        <dbReference type="Proteomes" id="UP000078343"/>
    </source>
</evidence>
<dbReference type="PROSITE" id="PS51387">
    <property type="entry name" value="FAD_PCMH"/>
    <property type="match status" value="1"/>
</dbReference>
<evidence type="ECO:0000256" key="4">
    <source>
        <dbReference type="ARBA" id="ARBA00022827"/>
    </source>
</evidence>
<dbReference type="InterPro" id="IPR012951">
    <property type="entry name" value="BBE"/>
</dbReference>
<dbReference type="Proteomes" id="UP000078343">
    <property type="component" value="Unassembled WGS sequence"/>
</dbReference>
<name>A0A178Z7P6_9EURO</name>
<evidence type="ECO:0000256" key="3">
    <source>
        <dbReference type="ARBA" id="ARBA00022630"/>
    </source>
</evidence>
<evidence type="ECO:0000259" key="6">
    <source>
        <dbReference type="PROSITE" id="PS51387"/>
    </source>
</evidence>
<dbReference type="InterPro" id="IPR050416">
    <property type="entry name" value="FAD-linked_Oxidoreductase"/>
</dbReference>
<dbReference type="EMBL" id="LVYI01000011">
    <property type="protein sequence ID" value="OAP55466.1"/>
    <property type="molecule type" value="Genomic_DNA"/>
</dbReference>
<gene>
    <name evidence="7" type="ORF">AYL99_10439</name>
</gene>
<comment type="cofactor">
    <cofactor evidence="1">
        <name>FAD</name>
        <dbReference type="ChEBI" id="CHEBI:57692"/>
    </cofactor>
</comment>
<keyword evidence="5" id="KW-0560">Oxidoreductase</keyword>
<keyword evidence="8" id="KW-1185">Reference proteome</keyword>
<dbReference type="InterPro" id="IPR006094">
    <property type="entry name" value="Oxid_FAD_bind_N"/>
</dbReference>
<dbReference type="GO" id="GO:0016491">
    <property type="term" value="F:oxidoreductase activity"/>
    <property type="evidence" value="ECO:0007669"/>
    <property type="project" value="UniProtKB-KW"/>
</dbReference>
<dbReference type="GO" id="GO:0071949">
    <property type="term" value="F:FAD binding"/>
    <property type="evidence" value="ECO:0007669"/>
    <property type="project" value="InterPro"/>
</dbReference>
<dbReference type="Gene3D" id="3.40.462.20">
    <property type="match status" value="1"/>
</dbReference>
<evidence type="ECO:0000313" key="7">
    <source>
        <dbReference type="EMBL" id="OAP55466.1"/>
    </source>
</evidence>
<keyword evidence="4" id="KW-0274">FAD</keyword>
<reference evidence="7 8" key="1">
    <citation type="submission" date="2016-04" db="EMBL/GenBank/DDBJ databases">
        <title>Draft genome of Fonsecaea erecta CBS 125763.</title>
        <authorList>
            <person name="Weiss V.A."/>
            <person name="Vicente V.A."/>
            <person name="Raittz R.T."/>
            <person name="Moreno L.F."/>
            <person name="De Souza E.M."/>
            <person name="Pedrosa F.O."/>
            <person name="Steffens M.B."/>
            <person name="Faoro H."/>
            <person name="Tadra-Sfeir M.Z."/>
            <person name="Najafzadeh M.J."/>
            <person name="Felipe M.S."/>
            <person name="Teixeira M."/>
            <person name="Sun J."/>
            <person name="Xi L."/>
            <person name="Gomes R."/>
            <person name="De Azevedo C.M."/>
            <person name="Salgado C.G."/>
            <person name="Da Silva M.B."/>
            <person name="Nascimento M.F."/>
            <person name="Queiroz-Telles F."/>
            <person name="Attili D.S."/>
            <person name="Gorbushina A."/>
        </authorList>
    </citation>
    <scope>NUCLEOTIDE SEQUENCE [LARGE SCALE GENOMIC DNA]</scope>
    <source>
        <strain evidence="7 8">CBS 125763</strain>
    </source>
</reference>
<sequence length="573" mass="65230">MTSIAHIIPQTIPYSDKDMETAIKILKAKKIPVYEPGEEDYERYIATSNLIYRFSTPPCVVQPKCACDVRDVIRIAKPRKIPITIKNGGHSYAGGSTTNIGILMELGLMNDVILDMTPGAETATVKGGALWFNVYKKLTSKRVDGKHLDGWVVNGGRCPTVGVSGFILGGGLSPFTRSFGMGCDTVKEFTIVTATGDEVTVSEHTGDKDKDDLFWALRGAGGGNFGVVVEMKLAMKQLKGDLVVAGRYTWHPEKDAATMTGFMTTMNSFYTRNWPNEMTIDTSWLCDLKETKSDLGVRFLVYYNGNRTAFNQAIDAWTLPNAPSQHQKLKEQLKTRSLQEPSSRFLHETLAAQWVEETKKALPTTSKNMREITDVIREEMASFRQHFANETGLMQVTFIHSGGEANSKKREDMAYRWRRSVYHTYIMLQWDEKWLEEPMRRFLSKMKPRLSHYGMVKWATFINFPDDTLMPNVHEQAYYGNNRQKLRLVKQRWDPDNFFKWSQGIQLPREAKEKSLMKTTPTGEETHSDLGHDQVLIKEEALTDLIALQQWRSYRPQAETDYYGSESLPALVY</sequence>
<feature type="domain" description="FAD-binding PCMH-type" evidence="6">
    <location>
        <begin position="53"/>
        <end position="238"/>
    </location>
</feature>
<dbReference type="InterPro" id="IPR036318">
    <property type="entry name" value="FAD-bd_PCMH-like_sf"/>
</dbReference>
<organism evidence="7 8">
    <name type="scientific">Fonsecaea erecta</name>
    <dbReference type="NCBI Taxonomy" id="1367422"/>
    <lineage>
        <taxon>Eukaryota</taxon>
        <taxon>Fungi</taxon>
        <taxon>Dikarya</taxon>
        <taxon>Ascomycota</taxon>
        <taxon>Pezizomycotina</taxon>
        <taxon>Eurotiomycetes</taxon>
        <taxon>Chaetothyriomycetidae</taxon>
        <taxon>Chaetothyriales</taxon>
        <taxon>Herpotrichiellaceae</taxon>
        <taxon>Fonsecaea</taxon>
    </lineage>
</organism>
<evidence type="ECO:0000256" key="2">
    <source>
        <dbReference type="ARBA" id="ARBA00005466"/>
    </source>
</evidence>